<evidence type="ECO:0000313" key="2">
    <source>
        <dbReference type="EMBL" id="THU63074.1"/>
    </source>
</evidence>
<keyword evidence="3" id="KW-1185">Reference proteome</keyword>
<evidence type="ECO:0000259" key="1">
    <source>
        <dbReference type="Pfam" id="PF25433"/>
    </source>
</evidence>
<dbReference type="Pfam" id="PF25433">
    <property type="entry name" value="DUF7895"/>
    <property type="match status" value="1"/>
</dbReference>
<dbReference type="PANTHER" id="PTHR37230:SF1">
    <property type="entry name" value="OS06G0731300 PROTEIN"/>
    <property type="match status" value="1"/>
</dbReference>
<evidence type="ECO:0000313" key="3">
    <source>
        <dbReference type="Proteomes" id="UP000317650"/>
    </source>
</evidence>
<protein>
    <recommendedName>
        <fullName evidence="1">DUF7895 domain-containing protein</fullName>
    </recommendedName>
</protein>
<dbReference type="InterPro" id="IPR057217">
    <property type="entry name" value="DUF7895"/>
</dbReference>
<dbReference type="Proteomes" id="UP000317650">
    <property type="component" value="Chromosome 1"/>
</dbReference>
<dbReference type="EMBL" id="PYDT01000004">
    <property type="protein sequence ID" value="THU63074.1"/>
    <property type="molecule type" value="Genomic_DNA"/>
</dbReference>
<feature type="domain" description="DUF7895" evidence="1">
    <location>
        <begin position="96"/>
        <end position="168"/>
    </location>
</feature>
<reference evidence="2 3" key="1">
    <citation type="journal article" date="2019" name="Nat. Plants">
        <title>Genome sequencing of Musa balbisiana reveals subgenome evolution and function divergence in polyploid bananas.</title>
        <authorList>
            <person name="Yao X."/>
        </authorList>
    </citation>
    <scope>NUCLEOTIDE SEQUENCE [LARGE SCALE GENOMIC DNA]</scope>
    <source>
        <strain evidence="3">cv. DH-PKW</strain>
        <tissue evidence="2">Leaves</tissue>
    </source>
</reference>
<comment type="caution">
    <text evidence="2">The sequence shown here is derived from an EMBL/GenBank/DDBJ whole genome shotgun (WGS) entry which is preliminary data.</text>
</comment>
<dbReference type="AlphaFoldDB" id="A0A4S8JNL7"/>
<name>A0A4S8JNL7_MUSBA</name>
<accession>A0A4S8JNL7</accession>
<sequence length="172" mass="17957">MELLPLRAPPAPWKAGGVLSEVSIASHCKVRNASDVHVASLTKFNSHGRGRKSCFAVSALPETAASVVFATMAVGAAASLLARTTKASDTAKAEHLKTCEDCGGSGICAGCNGEGFILKKMSEESAERARLAAKNMATRYTAGLPKKWSYCSRCLSSRSCATCGGTGRISWI</sequence>
<organism evidence="2 3">
    <name type="scientific">Musa balbisiana</name>
    <name type="common">Banana</name>
    <dbReference type="NCBI Taxonomy" id="52838"/>
    <lineage>
        <taxon>Eukaryota</taxon>
        <taxon>Viridiplantae</taxon>
        <taxon>Streptophyta</taxon>
        <taxon>Embryophyta</taxon>
        <taxon>Tracheophyta</taxon>
        <taxon>Spermatophyta</taxon>
        <taxon>Magnoliopsida</taxon>
        <taxon>Liliopsida</taxon>
        <taxon>Zingiberales</taxon>
        <taxon>Musaceae</taxon>
        <taxon>Musa</taxon>
    </lineage>
</organism>
<gene>
    <name evidence="2" type="ORF">C4D60_Mb01t11910</name>
</gene>
<proteinExistence type="predicted"/>
<dbReference type="PANTHER" id="PTHR37230">
    <property type="entry name" value="OS06G0731300 PROTEIN"/>
    <property type="match status" value="1"/>
</dbReference>